<dbReference type="Proteomes" id="UP000250443">
    <property type="component" value="Unassembled WGS sequence"/>
</dbReference>
<evidence type="ECO:0000313" key="6">
    <source>
        <dbReference type="Proteomes" id="UP000250443"/>
    </source>
</evidence>
<dbReference type="Gene3D" id="3.40.50.2300">
    <property type="match status" value="1"/>
</dbReference>
<dbReference type="EMBL" id="UAUF01000014">
    <property type="protein sequence ID" value="SPZ11818.1"/>
    <property type="molecule type" value="Genomic_DNA"/>
</dbReference>
<dbReference type="PANTHER" id="PTHR44591:SF14">
    <property type="entry name" value="PROTEIN PILG"/>
    <property type="match status" value="1"/>
</dbReference>
<evidence type="ECO:0000256" key="2">
    <source>
        <dbReference type="ARBA" id="ARBA00023012"/>
    </source>
</evidence>
<feature type="domain" description="Response regulatory" evidence="4">
    <location>
        <begin position="3"/>
        <end position="117"/>
    </location>
</feature>
<proteinExistence type="predicted"/>
<evidence type="ECO:0000256" key="1">
    <source>
        <dbReference type="ARBA" id="ARBA00022553"/>
    </source>
</evidence>
<dbReference type="InterPro" id="IPR011006">
    <property type="entry name" value="CheY-like_superfamily"/>
</dbReference>
<gene>
    <name evidence="5" type="primary">srrA</name>
    <name evidence="5" type="ORF">NCTC11842_04073</name>
</gene>
<sequence>MTTILVVDDEFLIAEILSFALEDAGFQVKTASNGQKALDALLREQPALVITDFMMPLMNGMELAQAIHDHPDLKAIPIILTTGAQAHIAQQNQHLFNAIFEKPFDVFKVIDTVKALTNTV</sequence>
<evidence type="ECO:0000259" key="4">
    <source>
        <dbReference type="PROSITE" id="PS50110"/>
    </source>
</evidence>
<protein>
    <submittedName>
        <fullName evidence="5">Response regulator receiver protein</fullName>
    </submittedName>
</protein>
<keyword evidence="2" id="KW-0902">Two-component regulatory system</keyword>
<dbReference type="InterPro" id="IPR001789">
    <property type="entry name" value="Sig_transdc_resp-reg_receiver"/>
</dbReference>
<evidence type="ECO:0000313" key="5">
    <source>
        <dbReference type="EMBL" id="SPZ11818.1"/>
    </source>
</evidence>
<dbReference type="PROSITE" id="PS50110">
    <property type="entry name" value="RESPONSE_REGULATORY"/>
    <property type="match status" value="1"/>
</dbReference>
<dbReference type="Pfam" id="PF00072">
    <property type="entry name" value="Response_reg"/>
    <property type="match status" value="1"/>
</dbReference>
<dbReference type="SMART" id="SM00448">
    <property type="entry name" value="REC"/>
    <property type="match status" value="1"/>
</dbReference>
<dbReference type="AlphaFoldDB" id="A0A2X2CUY0"/>
<dbReference type="RefSeq" id="WP_010795825.1">
    <property type="nucleotide sequence ID" value="NZ_UAUF01000014.1"/>
</dbReference>
<dbReference type="SUPFAM" id="SSF52172">
    <property type="entry name" value="CheY-like"/>
    <property type="match status" value="1"/>
</dbReference>
<dbReference type="GO" id="GO:0000160">
    <property type="term" value="P:phosphorelay signal transduction system"/>
    <property type="evidence" value="ECO:0007669"/>
    <property type="project" value="UniProtKB-KW"/>
</dbReference>
<reference evidence="5 6" key="1">
    <citation type="submission" date="2018-06" db="EMBL/GenBank/DDBJ databases">
        <authorList>
            <consortium name="Pathogen Informatics"/>
            <person name="Doyle S."/>
        </authorList>
    </citation>
    <scope>NUCLEOTIDE SEQUENCE [LARGE SCALE GENOMIC DNA]</scope>
    <source>
        <strain evidence="5 6">NCTC11842</strain>
    </source>
</reference>
<feature type="modified residue" description="4-aspartylphosphate" evidence="3">
    <location>
        <position position="52"/>
    </location>
</feature>
<keyword evidence="1 3" id="KW-0597">Phosphoprotein</keyword>
<name>A0A2X2CUY0_PSELU</name>
<evidence type="ECO:0000256" key="3">
    <source>
        <dbReference type="PROSITE-ProRule" id="PRU00169"/>
    </source>
</evidence>
<organism evidence="5 6">
    <name type="scientific">Pseudomonas luteola</name>
    <dbReference type="NCBI Taxonomy" id="47886"/>
    <lineage>
        <taxon>Bacteria</taxon>
        <taxon>Pseudomonadati</taxon>
        <taxon>Pseudomonadota</taxon>
        <taxon>Gammaproteobacteria</taxon>
        <taxon>Pseudomonadales</taxon>
        <taxon>Pseudomonadaceae</taxon>
        <taxon>Pseudomonas</taxon>
    </lineage>
</organism>
<accession>A0A2X2CUY0</accession>
<dbReference type="InterPro" id="IPR050595">
    <property type="entry name" value="Bact_response_regulator"/>
</dbReference>
<dbReference type="PANTHER" id="PTHR44591">
    <property type="entry name" value="STRESS RESPONSE REGULATOR PROTEIN 1"/>
    <property type="match status" value="1"/>
</dbReference>